<accession>A0A9W4UFN3</accession>
<name>A0A9W4UFN3_9PLEO</name>
<keyword evidence="2" id="KW-1185">Reference proteome</keyword>
<evidence type="ECO:0000313" key="1">
    <source>
        <dbReference type="EMBL" id="CAI6335573.1"/>
    </source>
</evidence>
<dbReference type="Proteomes" id="UP001152607">
    <property type="component" value="Unassembled WGS sequence"/>
</dbReference>
<sequence length="169" mass="19426">MLSSSFQKAARFEDLVVYCRWPPSLSILALPRATTAARVKQLMDAWVELHLPSRPVSLATFADLTSWPYPMRPPYPPPLLFLPIYRGMHCTFRDPVTSVQCTAIKRRQQRIAEHCSVEHQWVNPVARGNRPTDVNVRERPWEVNIPCQHLRPTGIGGELIHVRVEEQQP</sequence>
<organism evidence="1 2">
    <name type="scientific">Periconia digitata</name>
    <dbReference type="NCBI Taxonomy" id="1303443"/>
    <lineage>
        <taxon>Eukaryota</taxon>
        <taxon>Fungi</taxon>
        <taxon>Dikarya</taxon>
        <taxon>Ascomycota</taxon>
        <taxon>Pezizomycotina</taxon>
        <taxon>Dothideomycetes</taxon>
        <taxon>Pleosporomycetidae</taxon>
        <taxon>Pleosporales</taxon>
        <taxon>Massarineae</taxon>
        <taxon>Periconiaceae</taxon>
        <taxon>Periconia</taxon>
    </lineage>
</organism>
<reference evidence="1" key="1">
    <citation type="submission" date="2023-01" db="EMBL/GenBank/DDBJ databases">
        <authorList>
            <person name="Van Ghelder C."/>
            <person name="Rancurel C."/>
        </authorList>
    </citation>
    <scope>NUCLEOTIDE SEQUENCE</scope>
    <source>
        <strain evidence="1">CNCM I-4278</strain>
    </source>
</reference>
<dbReference type="OrthoDB" id="5088879at2759"/>
<evidence type="ECO:0000313" key="2">
    <source>
        <dbReference type="Proteomes" id="UP001152607"/>
    </source>
</evidence>
<gene>
    <name evidence="1" type="ORF">PDIGIT_LOCUS8657</name>
</gene>
<protein>
    <submittedName>
        <fullName evidence="1">Uncharacterized protein</fullName>
    </submittedName>
</protein>
<proteinExistence type="predicted"/>
<comment type="caution">
    <text evidence="1">The sequence shown here is derived from an EMBL/GenBank/DDBJ whole genome shotgun (WGS) entry which is preliminary data.</text>
</comment>
<dbReference type="EMBL" id="CAOQHR010000006">
    <property type="protein sequence ID" value="CAI6335573.1"/>
    <property type="molecule type" value="Genomic_DNA"/>
</dbReference>
<dbReference type="AlphaFoldDB" id="A0A9W4UFN3"/>